<proteinExistence type="inferred from homology"/>
<comment type="pathway">
    <text evidence="1">Nucleotide-sugar biosynthesis; UDP-N-acetyl-alpha-D-glucosamine biosynthesis; N-acetyl-alpha-D-glucosamine 1-phosphate from alpha-D-glucosamine 6-phosphate (route I): step 1/2.</text>
</comment>
<dbReference type="PANTHER" id="PTHR13355:SF11">
    <property type="entry name" value="GLUCOSAMINE 6-PHOSPHATE N-ACETYLTRANSFERASE"/>
    <property type="match status" value="1"/>
</dbReference>
<reference evidence="4" key="2">
    <citation type="submission" date="2023-05" db="EMBL/GenBank/DDBJ databases">
        <authorList>
            <consortium name="Lawrence Berkeley National Laboratory"/>
            <person name="Steindorff A."/>
            <person name="Hensen N."/>
            <person name="Bonometti L."/>
            <person name="Westerberg I."/>
            <person name="Brannstrom I.O."/>
            <person name="Guillou S."/>
            <person name="Cros-Aarteil S."/>
            <person name="Calhoun S."/>
            <person name="Haridas S."/>
            <person name="Kuo A."/>
            <person name="Mondo S."/>
            <person name="Pangilinan J."/>
            <person name="Riley R."/>
            <person name="Labutti K."/>
            <person name="Andreopoulos B."/>
            <person name="Lipzen A."/>
            <person name="Chen C."/>
            <person name="Yanf M."/>
            <person name="Daum C."/>
            <person name="Ng V."/>
            <person name="Clum A."/>
            <person name="Ohm R."/>
            <person name="Martin F."/>
            <person name="Silar P."/>
            <person name="Natvig D."/>
            <person name="Lalanne C."/>
            <person name="Gautier V."/>
            <person name="Ament-Velasquez S.L."/>
            <person name="Kruys A."/>
            <person name="Hutchinson M.I."/>
            <person name="Powell A.J."/>
            <person name="Barry K."/>
            <person name="Miller A.N."/>
            <person name="Grigoriev I.V."/>
            <person name="Debuchy R."/>
            <person name="Gladieux P."/>
            <person name="Thoren M.H."/>
            <person name="Johannesson H."/>
        </authorList>
    </citation>
    <scope>NUCLEOTIDE SEQUENCE</scope>
    <source>
        <strain evidence="4">CBS 508.74</strain>
    </source>
</reference>
<keyword evidence="5" id="KW-1185">Reference proteome</keyword>
<comment type="catalytic activity">
    <reaction evidence="1">
        <text>D-glucosamine 6-phosphate + acetyl-CoA = N-acetyl-D-glucosamine 6-phosphate + CoA + H(+)</text>
        <dbReference type="Rhea" id="RHEA:10292"/>
        <dbReference type="ChEBI" id="CHEBI:15378"/>
        <dbReference type="ChEBI" id="CHEBI:57287"/>
        <dbReference type="ChEBI" id="CHEBI:57288"/>
        <dbReference type="ChEBI" id="CHEBI:57513"/>
        <dbReference type="ChEBI" id="CHEBI:58725"/>
        <dbReference type="EC" id="2.3.1.4"/>
    </reaction>
</comment>
<dbReference type="GO" id="GO:0006048">
    <property type="term" value="P:UDP-N-acetylglucosamine biosynthetic process"/>
    <property type="evidence" value="ECO:0007669"/>
    <property type="project" value="UniProtKB-UniRule"/>
</dbReference>
<feature type="domain" description="N-acetyltransferase" evidence="3">
    <location>
        <begin position="170"/>
        <end position="275"/>
    </location>
</feature>
<dbReference type="Gene3D" id="3.40.630.30">
    <property type="match status" value="1"/>
</dbReference>
<dbReference type="Proteomes" id="UP001302812">
    <property type="component" value="Unassembled WGS sequence"/>
</dbReference>
<dbReference type="InterPro" id="IPR039143">
    <property type="entry name" value="GNPNAT1-like"/>
</dbReference>
<evidence type="ECO:0000256" key="2">
    <source>
        <dbReference type="SAM" id="MobiDB-lite"/>
    </source>
</evidence>
<dbReference type="AlphaFoldDB" id="A0AAN6QJ14"/>
<keyword evidence="1" id="KW-0808">Transferase</keyword>
<dbReference type="RefSeq" id="XP_064668669.1">
    <property type="nucleotide sequence ID" value="XM_064811799.1"/>
</dbReference>
<dbReference type="PROSITE" id="PS51186">
    <property type="entry name" value="GNAT"/>
    <property type="match status" value="1"/>
</dbReference>
<dbReference type="GO" id="GO:0004343">
    <property type="term" value="F:glucosamine 6-phosphate N-acetyltransferase activity"/>
    <property type="evidence" value="ECO:0007669"/>
    <property type="project" value="UniProtKB-UniRule"/>
</dbReference>
<comment type="similarity">
    <text evidence="1">Belongs to the acetyltransferase family. GNA1 subfamily.</text>
</comment>
<dbReference type="GeneID" id="89935924"/>
<protein>
    <recommendedName>
        <fullName evidence="1">Glucosamine 6-phosphate N-acetyltransferase</fullName>
        <ecNumber evidence="1">2.3.1.4</ecNumber>
    </recommendedName>
</protein>
<dbReference type="InterPro" id="IPR016181">
    <property type="entry name" value="Acyl_CoA_acyltransferase"/>
</dbReference>
<dbReference type="InterPro" id="IPR000182">
    <property type="entry name" value="GNAT_dom"/>
</dbReference>
<reference evidence="4" key="1">
    <citation type="journal article" date="2023" name="Mol. Phylogenet. Evol.">
        <title>Genome-scale phylogeny and comparative genomics of the fungal order Sordariales.</title>
        <authorList>
            <person name="Hensen N."/>
            <person name="Bonometti L."/>
            <person name="Westerberg I."/>
            <person name="Brannstrom I.O."/>
            <person name="Guillou S."/>
            <person name="Cros-Aarteil S."/>
            <person name="Calhoun S."/>
            <person name="Haridas S."/>
            <person name="Kuo A."/>
            <person name="Mondo S."/>
            <person name="Pangilinan J."/>
            <person name="Riley R."/>
            <person name="LaButti K."/>
            <person name="Andreopoulos B."/>
            <person name="Lipzen A."/>
            <person name="Chen C."/>
            <person name="Yan M."/>
            <person name="Daum C."/>
            <person name="Ng V."/>
            <person name="Clum A."/>
            <person name="Steindorff A."/>
            <person name="Ohm R.A."/>
            <person name="Martin F."/>
            <person name="Silar P."/>
            <person name="Natvig D.O."/>
            <person name="Lalanne C."/>
            <person name="Gautier V."/>
            <person name="Ament-Velasquez S.L."/>
            <person name="Kruys A."/>
            <person name="Hutchinson M.I."/>
            <person name="Powell A.J."/>
            <person name="Barry K."/>
            <person name="Miller A.N."/>
            <person name="Grigoriev I.V."/>
            <person name="Debuchy R."/>
            <person name="Gladieux P."/>
            <person name="Hiltunen Thoren M."/>
            <person name="Johannesson H."/>
        </authorList>
    </citation>
    <scope>NUCLEOTIDE SEQUENCE</scope>
    <source>
        <strain evidence="4">CBS 508.74</strain>
    </source>
</reference>
<dbReference type="CDD" id="cd04301">
    <property type="entry name" value="NAT_SF"/>
    <property type="match status" value="1"/>
</dbReference>
<feature type="compositionally biased region" description="Basic and acidic residues" evidence="2">
    <location>
        <begin position="138"/>
        <end position="152"/>
    </location>
</feature>
<evidence type="ECO:0000313" key="4">
    <source>
        <dbReference type="EMBL" id="KAK4111099.1"/>
    </source>
</evidence>
<dbReference type="EC" id="2.3.1.4" evidence="1"/>
<sequence>MGTPFISLLEPTPFPWDRTLPAEAQPNPSAIPRTFLDAMSVRQRVFVQEQQIPQENEFDSDDLRSCHWVIYASVNETLAAAVTDPSTGAVLQPRRSSTTSLPIGTLRLVPFPHPPHPVVGGDYVDNQLVNPKPDPDDEKEKQQQQQKQEHQRKPSFTPDRSTTYHDGTEPYVKLGRLAVRPEFRGRGIARQLVRSAIAWMRQNPSYFDPSPAEQGFEQLGMEQGGTVPKWAGLICVHAQEEAVKVWERCGFKVDEGMGRWTEEGIPHVGMFLRVTLGSDGDGAMR</sequence>
<evidence type="ECO:0000259" key="3">
    <source>
        <dbReference type="PROSITE" id="PS51186"/>
    </source>
</evidence>
<feature type="region of interest" description="Disordered" evidence="2">
    <location>
        <begin position="112"/>
        <end position="168"/>
    </location>
</feature>
<accession>A0AAN6QJ14</accession>
<dbReference type="PANTHER" id="PTHR13355">
    <property type="entry name" value="GLUCOSAMINE 6-PHOSPHATE N-ACETYLTRANSFERASE"/>
    <property type="match status" value="1"/>
</dbReference>
<dbReference type="SUPFAM" id="SSF55729">
    <property type="entry name" value="Acyl-CoA N-acyltransferases (Nat)"/>
    <property type="match status" value="1"/>
</dbReference>
<comment type="caution">
    <text evidence="4">The sequence shown here is derived from an EMBL/GenBank/DDBJ whole genome shotgun (WGS) entry which is preliminary data.</text>
</comment>
<organism evidence="4 5">
    <name type="scientific">Canariomyces notabilis</name>
    <dbReference type="NCBI Taxonomy" id="2074819"/>
    <lineage>
        <taxon>Eukaryota</taxon>
        <taxon>Fungi</taxon>
        <taxon>Dikarya</taxon>
        <taxon>Ascomycota</taxon>
        <taxon>Pezizomycotina</taxon>
        <taxon>Sordariomycetes</taxon>
        <taxon>Sordariomycetidae</taxon>
        <taxon>Sordariales</taxon>
        <taxon>Chaetomiaceae</taxon>
        <taxon>Canariomyces</taxon>
    </lineage>
</organism>
<name>A0AAN6QJ14_9PEZI</name>
<evidence type="ECO:0000313" key="5">
    <source>
        <dbReference type="Proteomes" id="UP001302812"/>
    </source>
</evidence>
<keyword evidence="1" id="KW-0012">Acyltransferase</keyword>
<evidence type="ECO:0000256" key="1">
    <source>
        <dbReference type="RuleBase" id="RU365086"/>
    </source>
</evidence>
<gene>
    <name evidence="4" type="ORF">N656DRAFT_712340</name>
</gene>
<dbReference type="Pfam" id="PF00583">
    <property type="entry name" value="Acetyltransf_1"/>
    <property type="match status" value="1"/>
</dbReference>
<dbReference type="EMBL" id="MU853347">
    <property type="protein sequence ID" value="KAK4111099.1"/>
    <property type="molecule type" value="Genomic_DNA"/>
</dbReference>